<feature type="domain" description="DUF1543" evidence="1">
    <location>
        <begin position="28"/>
        <end position="79"/>
    </location>
</feature>
<sequence>MITAASGPCFDPTLRLFVVLLGGAHPRAHVELHDVVFAVADSLANTHAQLRQQWFGDAKGLHIDAWMEVDGVDGWQVRLHPEPPPADAPRLYFANLGGYLDGLFGEDHRYVLVVADTLADAKRKALAAAGHNWHSPHRDALFEVDACLPLGPIGGLHVHLLPGPHAGITTGSDYIPLS</sequence>
<name>A0A1M4SJU7_9GAMM</name>
<reference evidence="3" key="1">
    <citation type="submission" date="2016-11" db="EMBL/GenBank/DDBJ databases">
        <authorList>
            <person name="Varghese N."/>
            <person name="Submissions S."/>
        </authorList>
    </citation>
    <scope>NUCLEOTIDE SEQUENCE [LARGE SCALE GENOMIC DNA]</scope>
    <source>
        <strain evidence="3">DSM 14834</strain>
    </source>
</reference>
<gene>
    <name evidence="2" type="ORF">SAMN02745204_00224</name>
</gene>
<proteinExistence type="predicted"/>
<accession>A0A1M4SJU7</accession>
<evidence type="ECO:0000313" key="3">
    <source>
        <dbReference type="Proteomes" id="UP000242857"/>
    </source>
</evidence>
<protein>
    <recommendedName>
        <fullName evidence="1">DUF1543 domain-containing protein</fullName>
    </recommendedName>
</protein>
<dbReference type="Proteomes" id="UP000242857">
    <property type="component" value="Unassembled WGS sequence"/>
</dbReference>
<evidence type="ECO:0000313" key="2">
    <source>
        <dbReference type="EMBL" id="SHE32513.1"/>
    </source>
</evidence>
<organism evidence="2 3">
    <name type="scientific">Thermomonas hydrothermalis</name>
    <dbReference type="NCBI Taxonomy" id="213588"/>
    <lineage>
        <taxon>Bacteria</taxon>
        <taxon>Pseudomonadati</taxon>
        <taxon>Pseudomonadota</taxon>
        <taxon>Gammaproteobacteria</taxon>
        <taxon>Lysobacterales</taxon>
        <taxon>Lysobacteraceae</taxon>
        <taxon>Thermomonas</taxon>
    </lineage>
</organism>
<evidence type="ECO:0000259" key="1">
    <source>
        <dbReference type="Pfam" id="PF07566"/>
    </source>
</evidence>
<dbReference type="Gene3D" id="3.10.20.10">
    <property type="match status" value="2"/>
</dbReference>
<dbReference type="RefSeq" id="WP_072754794.1">
    <property type="nucleotide sequence ID" value="NZ_FQUK01000002.1"/>
</dbReference>
<dbReference type="EMBL" id="FQUK01000002">
    <property type="protein sequence ID" value="SHE32513.1"/>
    <property type="molecule type" value="Genomic_DNA"/>
</dbReference>
<dbReference type="AlphaFoldDB" id="A0A1M4SJU7"/>
<dbReference type="InterPro" id="IPR011440">
    <property type="entry name" value="DUF1543"/>
</dbReference>
<dbReference type="OrthoDB" id="850243at2"/>
<dbReference type="Pfam" id="PF07566">
    <property type="entry name" value="DUF1543"/>
    <property type="match status" value="1"/>
</dbReference>
<keyword evidence="3" id="KW-1185">Reference proteome</keyword>
<dbReference type="STRING" id="213588.SAMN02745204_00224"/>